<dbReference type="AlphaFoldDB" id="A0A1J9RA44"/>
<name>A0A1J9RA44_9EURO</name>
<keyword evidence="4" id="KW-1185">Reference proteome</keyword>
<dbReference type="GO" id="GO:0004672">
    <property type="term" value="F:protein kinase activity"/>
    <property type="evidence" value="ECO:0007669"/>
    <property type="project" value="InterPro"/>
</dbReference>
<gene>
    <name evidence="3" type="ORF">ACJ73_04105</name>
</gene>
<dbReference type="InterPro" id="IPR011009">
    <property type="entry name" value="Kinase-like_dom_sf"/>
</dbReference>
<evidence type="ECO:0000313" key="4">
    <source>
        <dbReference type="Proteomes" id="UP000242791"/>
    </source>
</evidence>
<protein>
    <recommendedName>
        <fullName evidence="2">Protein kinase domain-containing protein</fullName>
    </recommendedName>
</protein>
<sequence>MTEVIITISSAYQFKNRSPYFAPMKRISGRIRKIGKSGNRNPPLVIHCSYAIFLSNKTPHGSSIHRPSKTPSPLCRGLGFTAQSHIPPPPTRVTKDCCRNFHTGRVERRQFHPLERCLRQPPLPGSMGSCTVDLKILNLLRVGDGCNAQVFTVEILEVRPHPPCFQSDRALVAKIYDPLYSDDEEGFLNPFLCVDKHYTHETHAYDVLSESQAKRVPSFYGSYSLDIPVEGSKIRTVRLILLEYIPGISMQQANPQKFSCRSRQEIMKSVINFESRVYEQNILLPDLSPRNVIMVEKPGFDSNQNLVFLDFAGALFGRRRNDPVAIRPNLFLGQYISPLLRWNKTMAMQFNDWIDWDWQAWIEAEYAYTTATITPEMRNTYGR</sequence>
<reference evidence="3 4" key="1">
    <citation type="submission" date="2015-08" db="EMBL/GenBank/DDBJ databases">
        <title>Emmonsia species relationships and genome sequence.</title>
        <authorList>
            <person name="Cuomo C.A."/>
            <person name="Schwartz I.S."/>
            <person name="Kenyon C."/>
            <person name="De Hoog G.S."/>
            <person name="Govender N.P."/>
            <person name="Botha A."/>
            <person name="Moreno L."/>
            <person name="De Vries M."/>
            <person name="Munoz J.F."/>
            <person name="Stielow J.B."/>
        </authorList>
    </citation>
    <scope>NUCLEOTIDE SEQUENCE [LARGE SCALE GENOMIC DNA]</scope>
    <source>
        <strain evidence="3 4">EI222</strain>
    </source>
</reference>
<dbReference type="Proteomes" id="UP000242791">
    <property type="component" value="Unassembled WGS sequence"/>
</dbReference>
<dbReference type="VEuPathDB" id="FungiDB:ACJ73_04105"/>
<feature type="binding site" evidence="1">
    <location>
        <position position="174"/>
    </location>
    <ligand>
        <name>ATP</name>
        <dbReference type="ChEBI" id="CHEBI:30616"/>
    </ligand>
</feature>
<evidence type="ECO:0000259" key="2">
    <source>
        <dbReference type="PROSITE" id="PS50011"/>
    </source>
</evidence>
<feature type="domain" description="Protein kinase" evidence="2">
    <location>
        <begin position="136"/>
        <end position="383"/>
    </location>
</feature>
<dbReference type="InterPro" id="IPR000719">
    <property type="entry name" value="Prot_kinase_dom"/>
</dbReference>
<dbReference type="EMBL" id="LGTZ01000544">
    <property type="protein sequence ID" value="OJD24533.1"/>
    <property type="molecule type" value="Genomic_DNA"/>
</dbReference>
<dbReference type="GO" id="GO:0005524">
    <property type="term" value="F:ATP binding"/>
    <property type="evidence" value="ECO:0007669"/>
    <property type="project" value="UniProtKB-UniRule"/>
</dbReference>
<keyword evidence="1" id="KW-0067">ATP-binding</keyword>
<accession>A0A1J9RA44</accession>
<proteinExistence type="predicted"/>
<dbReference type="PROSITE" id="PS50011">
    <property type="entry name" value="PROTEIN_KINASE_DOM"/>
    <property type="match status" value="1"/>
</dbReference>
<organism evidence="3 4">
    <name type="scientific">Blastomyces percursus</name>
    <dbReference type="NCBI Taxonomy" id="1658174"/>
    <lineage>
        <taxon>Eukaryota</taxon>
        <taxon>Fungi</taxon>
        <taxon>Dikarya</taxon>
        <taxon>Ascomycota</taxon>
        <taxon>Pezizomycotina</taxon>
        <taxon>Eurotiomycetes</taxon>
        <taxon>Eurotiomycetidae</taxon>
        <taxon>Onygenales</taxon>
        <taxon>Ajellomycetaceae</taxon>
        <taxon>Blastomyces</taxon>
    </lineage>
</organism>
<dbReference type="InterPro" id="IPR017441">
    <property type="entry name" value="Protein_kinase_ATP_BS"/>
</dbReference>
<keyword evidence="1" id="KW-0547">Nucleotide-binding</keyword>
<dbReference type="OrthoDB" id="4267316at2759"/>
<comment type="caution">
    <text evidence="3">The sequence shown here is derived from an EMBL/GenBank/DDBJ whole genome shotgun (WGS) entry which is preliminary data.</text>
</comment>
<dbReference type="PROSITE" id="PS00107">
    <property type="entry name" value="PROTEIN_KINASE_ATP"/>
    <property type="match status" value="1"/>
</dbReference>
<evidence type="ECO:0000256" key="1">
    <source>
        <dbReference type="PROSITE-ProRule" id="PRU10141"/>
    </source>
</evidence>
<dbReference type="SUPFAM" id="SSF56112">
    <property type="entry name" value="Protein kinase-like (PK-like)"/>
    <property type="match status" value="1"/>
</dbReference>
<evidence type="ECO:0000313" key="3">
    <source>
        <dbReference type="EMBL" id="OJD24533.1"/>
    </source>
</evidence>